<evidence type="ECO:0000259" key="8">
    <source>
        <dbReference type="PROSITE" id="PS51760"/>
    </source>
</evidence>
<sequence length="333" mass="36448">MLFSIAVALPLLQAVLAVPTPEAAAAPSGLDAMMKAKGKKYFGTCSDRGKLAITKNAETIIADFGALTPENSMKWESVERQRGSYSFADGDFLVKWATDHNMTIRGHTTLWHSQLPQWVKNINDKTTLRNVIETHVTTVMKRWAGKIYAWDVINEMFEENGQLRNSVFSNVFKENGKPGDGFVKIAFDAARKADPNAKLYINDYNLDLPMNPKTSAMASHVERWIAQGIPIDGIGSQAHIQRGQGAQAKAALAKLCGVAGLKECAVTEADVPQGSPTDFAGLVSACVGNEKCVGVTVWGVRDQDSWHPLTYPLIWDNDWTPKPAYKAIQQALA</sequence>
<gene>
    <name evidence="9" type="ORF">BT63DRAFT_379399</name>
</gene>
<dbReference type="EC" id="3.2.1.8" evidence="6"/>
<dbReference type="SUPFAM" id="SSF51445">
    <property type="entry name" value="(Trans)glycosidases"/>
    <property type="match status" value="1"/>
</dbReference>
<evidence type="ECO:0000256" key="1">
    <source>
        <dbReference type="ARBA" id="ARBA00007495"/>
    </source>
</evidence>
<keyword evidence="9" id="KW-0858">Xylan degradation</keyword>
<evidence type="ECO:0000256" key="7">
    <source>
        <dbReference type="SAM" id="SignalP"/>
    </source>
</evidence>
<comment type="similarity">
    <text evidence="1 6">Belongs to the glycosyl hydrolase 10 (cellulase F) family.</text>
</comment>
<proteinExistence type="inferred from homology"/>
<reference evidence="9" key="1">
    <citation type="journal article" date="2020" name="Stud. Mycol.">
        <title>101 Dothideomycetes genomes: a test case for predicting lifestyles and emergence of pathogens.</title>
        <authorList>
            <person name="Haridas S."/>
            <person name="Albert R."/>
            <person name="Binder M."/>
            <person name="Bloem J."/>
            <person name="Labutti K."/>
            <person name="Salamov A."/>
            <person name="Andreopoulos B."/>
            <person name="Baker S."/>
            <person name="Barry K."/>
            <person name="Bills G."/>
            <person name="Bluhm B."/>
            <person name="Cannon C."/>
            <person name="Castanera R."/>
            <person name="Culley D."/>
            <person name="Daum C."/>
            <person name="Ezra D."/>
            <person name="Gonzalez J."/>
            <person name="Henrissat B."/>
            <person name="Kuo A."/>
            <person name="Liang C."/>
            <person name="Lipzen A."/>
            <person name="Lutzoni F."/>
            <person name="Magnuson J."/>
            <person name="Mondo S."/>
            <person name="Nolan M."/>
            <person name="Ohm R."/>
            <person name="Pangilinan J."/>
            <person name="Park H.-J."/>
            <person name="Ramirez L."/>
            <person name="Alfaro M."/>
            <person name="Sun H."/>
            <person name="Tritt A."/>
            <person name="Yoshinaga Y."/>
            <person name="Zwiers L.-H."/>
            <person name="Turgeon B."/>
            <person name="Goodwin S."/>
            <person name="Spatafora J."/>
            <person name="Crous P."/>
            <person name="Grigoriev I."/>
        </authorList>
    </citation>
    <scope>NUCLEOTIDE SEQUENCE</scope>
    <source>
        <strain evidence="9">CBS 115976</strain>
    </source>
</reference>
<dbReference type="Gene3D" id="3.20.20.80">
    <property type="entry name" value="Glycosidases"/>
    <property type="match status" value="1"/>
</dbReference>
<dbReference type="EMBL" id="MU004243">
    <property type="protein sequence ID" value="KAF2664205.1"/>
    <property type="molecule type" value="Genomic_DNA"/>
</dbReference>
<accession>A0A6A6TVT4</accession>
<dbReference type="OrthoDB" id="3055998at2759"/>
<evidence type="ECO:0000256" key="5">
    <source>
        <dbReference type="ARBA" id="ARBA00023326"/>
    </source>
</evidence>
<evidence type="ECO:0000256" key="6">
    <source>
        <dbReference type="RuleBase" id="RU361174"/>
    </source>
</evidence>
<dbReference type="GO" id="GO:0031176">
    <property type="term" value="F:endo-1,4-beta-xylanase activity"/>
    <property type="evidence" value="ECO:0007669"/>
    <property type="project" value="UniProtKB-EC"/>
</dbReference>
<feature type="chain" id="PRO_5025406603" description="Beta-xylanase" evidence="7">
    <location>
        <begin position="18"/>
        <end position="333"/>
    </location>
</feature>
<keyword evidence="7" id="KW-0732">Signal</keyword>
<feature type="domain" description="GH10" evidence="8">
    <location>
        <begin position="48"/>
        <end position="331"/>
    </location>
</feature>
<dbReference type="InterPro" id="IPR044846">
    <property type="entry name" value="GH10"/>
</dbReference>
<dbReference type="Proteomes" id="UP000799302">
    <property type="component" value="Unassembled WGS sequence"/>
</dbReference>
<evidence type="ECO:0000313" key="10">
    <source>
        <dbReference type="Proteomes" id="UP000799302"/>
    </source>
</evidence>
<dbReference type="SMART" id="SM00633">
    <property type="entry name" value="Glyco_10"/>
    <property type="match status" value="1"/>
</dbReference>
<dbReference type="InterPro" id="IPR001000">
    <property type="entry name" value="GH10_dom"/>
</dbReference>
<comment type="catalytic activity">
    <reaction evidence="6">
        <text>Endohydrolysis of (1-&gt;4)-beta-D-xylosidic linkages in xylans.</text>
        <dbReference type="EC" id="3.2.1.8"/>
    </reaction>
</comment>
<keyword evidence="2 6" id="KW-0378">Hydrolase</keyword>
<dbReference type="PANTHER" id="PTHR31490:SF76">
    <property type="entry name" value="ENDO-1,4-BETA-XYLANASE C"/>
    <property type="match status" value="1"/>
</dbReference>
<keyword evidence="4 6" id="KW-0326">Glycosidase</keyword>
<dbReference type="InterPro" id="IPR017853">
    <property type="entry name" value="GH"/>
</dbReference>
<feature type="signal peptide" evidence="7">
    <location>
        <begin position="1"/>
        <end position="17"/>
    </location>
</feature>
<evidence type="ECO:0000256" key="2">
    <source>
        <dbReference type="ARBA" id="ARBA00022801"/>
    </source>
</evidence>
<evidence type="ECO:0000256" key="4">
    <source>
        <dbReference type="ARBA" id="ARBA00023295"/>
    </source>
</evidence>
<evidence type="ECO:0000313" key="9">
    <source>
        <dbReference type="EMBL" id="KAF2664205.1"/>
    </source>
</evidence>
<organism evidence="9 10">
    <name type="scientific">Microthyrium microscopicum</name>
    <dbReference type="NCBI Taxonomy" id="703497"/>
    <lineage>
        <taxon>Eukaryota</taxon>
        <taxon>Fungi</taxon>
        <taxon>Dikarya</taxon>
        <taxon>Ascomycota</taxon>
        <taxon>Pezizomycotina</taxon>
        <taxon>Dothideomycetes</taxon>
        <taxon>Dothideomycetes incertae sedis</taxon>
        <taxon>Microthyriales</taxon>
        <taxon>Microthyriaceae</taxon>
        <taxon>Microthyrium</taxon>
    </lineage>
</organism>
<evidence type="ECO:0000256" key="3">
    <source>
        <dbReference type="ARBA" id="ARBA00023277"/>
    </source>
</evidence>
<dbReference type="Pfam" id="PF00331">
    <property type="entry name" value="Glyco_hydro_10"/>
    <property type="match status" value="1"/>
</dbReference>
<keyword evidence="3 6" id="KW-0119">Carbohydrate metabolism</keyword>
<dbReference type="PRINTS" id="PR00134">
    <property type="entry name" value="GLHYDRLASE10"/>
</dbReference>
<protein>
    <recommendedName>
        <fullName evidence="6">Beta-xylanase</fullName>
        <ecNumber evidence="6">3.2.1.8</ecNumber>
    </recommendedName>
</protein>
<dbReference type="PANTHER" id="PTHR31490">
    <property type="entry name" value="GLYCOSYL HYDROLASE"/>
    <property type="match status" value="1"/>
</dbReference>
<dbReference type="PROSITE" id="PS51760">
    <property type="entry name" value="GH10_2"/>
    <property type="match status" value="1"/>
</dbReference>
<name>A0A6A6TVT4_9PEZI</name>
<dbReference type="AlphaFoldDB" id="A0A6A6TVT4"/>
<keyword evidence="5 6" id="KW-0624">Polysaccharide degradation</keyword>
<keyword evidence="10" id="KW-1185">Reference proteome</keyword>
<dbReference type="GO" id="GO:0045493">
    <property type="term" value="P:xylan catabolic process"/>
    <property type="evidence" value="ECO:0007669"/>
    <property type="project" value="UniProtKB-KW"/>
</dbReference>